<keyword evidence="10" id="KW-1185">Reference proteome</keyword>
<evidence type="ECO:0000313" key="10">
    <source>
        <dbReference type="Proteomes" id="UP000011744"/>
    </source>
</evidence>
<evidence type="ECO:0000256" key="3">
    <source>
        <dbReference type="ARBA" id="ARBA00023015"/>
    </source>
</evidence>
<reference evidence="9 10" key="1">
    <citation type="journal article" date="2014" name="Genome Announc.">
        <title>Draft Genome Sequence of Magnetospirillum sp. Strain SO-1, a Freshwater Magnetotactic Bacterium Isolated from the Ol'khovka River, Russia.</title>
        <authorList>
            <person name="Grouzdev D.S."/>
            <person name="Dziuba M.V."/>
            <person name="Sukhacheva M.S."/>
            <person name="Mardanov A.V."/>
            <person name="Beletskiy A.V."/>
            <person name="Kuznetsov B.B."/>
            <person name="Skryabin K.G."/>
        </authorList>
    </citation>
    <scope>NUCLEOTIDE SEQUENCE [LARGE SCALE GENOMIC DNA]</scope>
    <source>
        <strain evidence="9 10">SO-1</strain>
    </source>
</reference>
<dbReference type="InterPro" id="IPR001789">
    <property type="entry name" value="Sig_transdc_resp-reg_receiver"/>
</dbReference>
<dbReference type="GO" id="GO:0006355">
    <property type="term" value="P:regulation of DNA-templated transcription"/>
    <property type="evidence" value="ECO:0007669"/>
    <property type="project" value="InterPro"/>
</dbReference>
<dbReference type="SMART" id="SM00448">
    <property type="entry name" value="REC"/>
    <property type="match status" value="1"/>
</dbReference>
<evidence type="ECO:0000256" key="6">
    <source>
        <dbReference type="PROSITE-ProRule" id="PRU00169"/>
    </source>
</evidence>
<dbReference type="AlphaFoldDB" id="M2ZRV3"/>
<evidence type="ECO:0000256" key="4">
    <source>
        <dbReference type="ARBA" id="ARBA00023125"/>
    </source>
</evidence>
<dbReference type="PROSITE" id="PS50043">
    <property type="entry name" value="HTH_LUXR_2"/>
    <property type="match status" value="1"/>
</dbReference>
<evidence type="ECO:0000256" key="1">
    <source>
        <dbReference type="ARBA" id="ARBA00022553"/>
    </source>
</evidence>
<evidence type="ECO:0000256" key="5">
    <source>
        <dbReference type="ARBA" id="ARBA00023163"/>
    </source>
</evidence>
<accession>M2ZRV3</accession>
<dbReference type="CDD" id="cd17537">
    <property type="entry name" value="REC_FixJ"/>
    <property type="match status" value="1"/>
</dbReference>
<keyword evidence="1 6" id="KW-0597">Phosphoprotein</keyword>
<dbReference type="InterPro" id="IPR000792">
    <property type="entry name" value="Tscrpt_reg_LuxR_C"/>
</dbReference>
<feature type="domain" description="HTH luxR-type" evidence="7">
    <location>
        <begin position="137"/>
        <end position="202"/>
    </location>
</feature>
<dbReference type="GO" id="GO:0000160">
    <property type="term" value="P:phosphorelay signal transduction system"/>
    <property type="evidence" value="ECO:0007669"/>
    <property type="project" value="UniProtKB-KW"/>
</dbReference>
<proteinExistence type="predicted"/>
<dbReference type="GO" id="GO:0003677">
    <property type="term" value="F:DNA binding"/>
    <property type="evidence" value="ECO:0007669"/>
    <property type="project" value="UniProtKB-KW"/>
</dbReference>
<dbReference type="RefSeq" id="WP_008617058.1">
    <property type="nucleotide sequence ID" value="NZ_AONQ01000023.1"/>
</dbReference>
<comment type="caution">
    <text evidence="9">The sequence shown here is derived from an EMBL/GenBank/DDBJ whole genome shotgun (WGS) entry which is preliminary data.</text>
</comment>
<dbReference type="Pfam" id="PF00196">
    <property type="entry name" value="GerE"/>
    <property type="match status" value="1"/>
</dbReference>
<protein>
    <submittedName>
        <fullName evidence="9">Response regulator</fullName>
    </submittedName>
</protein>
<evidence type="ECO:0000259" key="8">
    <source>
        <dbReference type="PROSITE" id="PS50110"/>
    </source>
</evidence>
<dbReference type="eggNOG" id="COG4566">
    <property type="taxonomic scope" value="Bacteria"/>
</dbReference>
<dbReference type="PRINTS" id="PR00038">
    <property type="entry name" value="HTHLUXR"/>
</dbReference>
<dbReference type="Proteomes" id="UP000011744">
    <property type="component" value="Unassembled WGS sequence"/>
</dbReference>
<dbReference type="FunFam" id="3.40.50.2300:FF:000018">
    <property type="entry name" value="DNA-binding transcriptional regulator NtrC"/>
    <property type="match status" value="1"/>
</dbReference>
<evidence type="ECO:0000256" key="2">
    <source>
        <dbReference type="ARBA" id="ARBA00023012"/>
    </source>
</evidence>
<dbReference type="OrthoDB" id="9782655at2"/>
<organism evidence="9 10">
    <name type="scientific">Paramagnetospirillum caucaseum</name>
    <dbReference type="NCBI Taxonomy" id="1244869"/>
    <lineage>
        <taxon>Bacteria</taxon>
        <taxon>Pseudomonadati</taxon>
        <taxon>Pseudomonadota</taxon>
        <taxon>Alphaproteobacteria</taxon>
        <taxon>Rhodospirillales</taxon>
        <taxon>Magnetospirillaceae</taxon>
        <taxon>Paramagnetospirillum</taxon>
    </lineage>
</organism>
<name>M2ZRV3_9PROT</name>
<dbReference type="SUPFAM" id="SSF52172">
    <property type="entry name" value="CheY-like"/>
    <property type="match status" value="1"/>
</dbReference>
<dbReference type="SMART" id="SM00421">
    <property type="entry name" value="HTH_LUXR"/>
    <property type="match status" value="1"/>
</dbReference>
<dbReference type="Gene3D" id="3.40.50.2300">
    <property type="match status" value="1"/>
</dbReference>
<keyword evidence="4" id="KW-0238">DNA-binding</keyword>
<keyword evidence="5" id="KW-0804">Transcription</keyword>
<dbReference type="SUPFAM" id="SSF46894">
    <property type="entry name" value="C-terminal effector domain of the bipartite response regulators"/>
    <property type="match status" value="1"/>
</dbReference>
<keyword evidence="2" id="KW-0902">Two-component regulatory system</keyword>
<dbReference type="InterPro" id="IPR011006">
    <property type="entry name" value="CheY-like_superfamily"/>
</dbReference>
<feature type="domain" description="Response regulatory" evidence="8">
    <location>
        <begin position="6"/>
        <end position="121"/>
    </location>
</feature>
<dbReference type="Gene3D" id="1.10.10.10">
    <property type="entry name" value="Winged helix-like DNA-binding domain superfamily/Winged helix DNA-binding domain"/>
    <property type="match status" value="1"/>
</dbReference>
<keyword evidence="3" id="KW-0805">Transcription regulation</keyword>
<gene>
    <name evidence="9" type="ORF">H261_10334</name>
</gene>
<feature type="modified residue" description="4-aspartylphosphate" evidence="6">
    <location>
        <position position="56"/>
    </location>
</feature>
<dbReference type="EMBL" id="AONQ01000023">
    <property type="protein sequence ID" value="EME70072.1"/>
    <property type="molecule type" value="Genomic_DNA"/>
</dbReference>
<evidence type="ECO:0000259" key="7">
    <source>
        <dbReference type="PROSITE" id="PS50043"/>
    </source>
</evidence>
<dbReference type="InterPro" id="IPR016032">
    <property type="entry name" value="Sig_transdc_resp-reg_C-effctor"/>
</dbReference>
<dbReference type="PROSITE" id="PS50110">
    <property type="entry name" value="RESPONSE_REGULATORY"/>
    <property type="match status" value="1"/>
</dbReference>
<dbReference type="STRING" id="1244869.H261_10334"/>
<dbReference type="Pfam" id="PF00072">
    <property type="entry name" value="Response_reg"/>
    <property type="match status" value="1"/>
</dbReference>
<dbReference type="PATRIC" id="fig|1244869.3.peg.2093"/>
<dbReference type="PANTHER" id="PTHR44688">
    <property type="entry name" value="DNA-BINDING TRANSCRIPTIONAL ACTIVATOR DEVR_DOSR"/>
    <property type="match status" value="1"/>
</dbReference>
<sequence length="216" mass="23544">MTAAPEIHVVDDDPAVRDSLRMLLEASGHVVRAYPDAESFIAEGMKGTGPGCVVTDVRMPGLSGLDLLRILQDRNIDLPMIVITGHADVSMAVQALKEGATDFIEKPFDEAVFLAAVTKALARSERDWVERRRLDGIEERANSLTPREYEVMVLVAQGLSNKAAAVELGISVRTVEIHRARVMEKMAADSLSALVRMVLELEESGRLIHDDEAAGD</sequence>
<dbReference type="PANTHER" id="PTHR44688:SF16">
    <property type="entry name" value="DNA-BINDING TRANSCRIPTIONAL ACTIVATOR DEVR_DOSR"/>
    <property type="match status" value="1"/>
</dbReference>
<dbReference type="CDD" id="cd06170">
    <property type="entry name" value="LuxR_C_like"/>
    <property type="match status" value="1"/>
</dbReference>
<evidence type="ECO:0000313" key="9">
    <source>
        <dbReference type="EMBL" id="EME70072.1"/>
    </source>
</evidence>
<dbReference type="InterPro" id="IPR036388">
    <property type="entry name" value="WH-like_DNA-bd_sf"/>
</dbReference>